<feature type="DNA-binding region" description="OmpR/PhoB-type" evidence="7">
    <location>
        <begin position="148"/>
        <end position="247"/>
    </location>
</feature>
<keyword evidence="5" id="KW-0804">Transcription</keyword>
<dbReference type="GO" id="GO:0000156">
    <property type="term" value="F:phosphorelay response regulator activity"/>
    <property type="evidence" value="ECO:0007669"/>
    <property type="project" value="TreeGrafter"/>
</dbReference>
<reference evidence="10 11" key="1">
    <citation type="submission" date="2017-01" db="EMBL/GenBank/DDBJ databases">
        <title>Genome Sequencing of a Marine Spirillum, Oceanospirillum multiglobuliferum ATCC 33336, from Japan.</title>
        <authorList>
            <person name="Carney J.G."/>
            <person name="Trachtenberg A.M."/>
            <person name="Rheaume B.A."/>
            <person name="Linnane J.D."/>
            <person name="Pitts N.L."/>
            <person name="Mykles D.L."/>
            <person name="Maclea K.S."/>
        </authorList>
    </citation>
    <scope>NUCLEOTIDE SEQUENCE [LARGE SCALE GENOMIC DNA]</scope>
    <source>
        <strain evidence="10 11">ATCC 33336</strain>
    </source>
</reference>
<dbReference type="STRING" id="64969.SAMN02745127_02105"/>
<keyword evidence="11" id="KW-1185">Reference proteome</keyword>
<dbReference type="PANTHER" id="PTHR48111">
    <property type="entry name" value="REGULATOR OF RPOS"/>
    <property type="match status" value="1"/>
</dbReference>
<dbReference type="InterPro" id="IPR001789">
    <property type="entry name" value="Sig_transdc_resp-reg_receiver"/>
</dbReference>
<evidence type="ECO:0000259" key="9">
    <source>
        <dbReference type="PROSITE" id="PS51755"/>
    </source>
</evidence>
<dbReference type="SUPFAM" id="SSF46894">
    <property type="entry name" value="C-terminal effector domain of the bipartite response regulators"/>
    <property type="match status" value="1"/>
</dbReference>
<proteinExistence type="predicted"/>
<keyword evidence="1 6" id="KW-0597">Phosphoprotein</keyword>
<dbReference type="SMART" id="SM00448">
    <property type="entry name" value="REC"/>
    <property type="match status" value="1"/>
</dbReference>
<dbReference type="SMART" id="SM00862">
    <property type="entry name" value="Trans_reg_C"/>
    <property type="match status" value="1"/>
</dbReference>
<dbReference type="InterPro" id="IPR001867">
    <property type="entry name" value="OmpR/PhoB-type_DNA-bd"/>
</dbReference>
<dbReference type="GO" id="GO:0005829">
    <property type="term" value="C:cytosol"/>
    <property type="evidence" value="ECO:0007669"/>
    <property type="project" value="TreeGrafter"/>
</dbReference>
<sequence>MFRSEVVHQILLVEDDKKLSNILCRYFERNGFKVQAALTGEDAISLLPDAEPDIIILDLMLPGMDGLSICRQIRPIFHGKILFLTASDDDMDQVAALEMGADDYVCKPLQPRVLLARIRMLLRRLEDEQTKADSMIETSDRHPLLEGLNQLTFGALKLKQTVKLCQLNGHDIDLTSSEFDLLWLLASHANQPLPRDELVRKTRGIEYDGLDRTVDNRIVSLRKKLGDTSSPSRHIITIRGKGYLFASDGW</sequence>
<evidence type="ECO:0000256" key="1">
    <source>
        <dbReference type="ARBA" id="ARBA00022553"/>
    </source>
</evidence>
<evidence type="ECO:0000256" key="5">
    <source>
        <dbReference type="ARBA" id="ARBA00023163"/>
    </source>
</evidence>
<dbReference type="PROSITE" id="PS50110">
    <property type="entry name" value="RESPONSE_REGULATORY"/>
    <property type="match status" value="1"/>
</dbReference>
<dbReference type="InterPro" id="IPR011006">
    <property type="entry name" value="CheY-like_superfamily"/>
</dbReference>
<dbReference type="Pfam" id="PF00072">
    <property type="entry name" value="Response_reg"/>
    <property type="match status" value="1"/>
</dbReference>
<dbReference type="Gene3D" id="6.10.250.690">
    <property type="match status" value="1"/>
</dbReference>
<evidence type="ECO:0000256" key="2">
    <source>
        <dbReference type="ARBA" id="ARBA00023012"/>
    </source>
</evidence>
<dbReference type="InterPro" id="IPR016032">
    <property type="entry name" value="Sig_transdc_resp-reg_C-effctor"/>
</dbReference>
<dbReference type="EMBL" id="MTSM01000001">
    <property type="protein sequence ID" value="OPX57144.1"/>
    <property type="molecule type" value="Genomic_DNA"/>
</dbReference>
<evidence type="ECO:0000256" key="4">
    <source>
        <dbReference type="ARBA" id="ARBA00023125"/>
    </source>
</evidence>
<dbReference type="Pfam" id="PF00486">
    <property type="entry name" value="Trans_reg_C"/>
    <property type="match status" value="1"/>
</dbReference>
<dbReference type="GO" id="GO:0032993">
    <property type="term" value="C:protein-DNA complex"/>
    <property type="evidence" value="ECO:0007669"/>
    <property type="project" value="TreeGrafter"/>
</dbReference>
<evidence type="ECO:0000313" key="10">
    <source>
        <dbReference type="EMBL" id="OPX57144.1"/>
    </source>
</evidence>
<feature type="domain" description="Response regulatory" evidence="8">
    <location>
        <begin position="9"/>
        <end position="122"/>
    </location>
</feature>
<evidence type="ECO:0000256" key="6">
    <source>
        <dbReference type="PROSITE-ProRule" id="PRU00169"/>
    </source>
</evidence>
<keyword evidence="2" id="KW-0902">Two-component regulatory system</keyword>
<keyword evidence="3" id="KW-0805">Transcription regulation</keyword>
<dbReference type="Gene3D" id="3.40.50.2300">
    <property type="match status" value="1"/>
</dbReference>
<protein>
    <submittedName>
        <fullName evidence="10">DNA-binding response regulator</fullName>
    </submittedName>
</protein>
<dbReference type="FunFam" id="3.40.50.2300:FF:000001">
    <property type="entry name" value="DNA-binding response regulator PhoB"/>
    <property type="match status" value="1"/>
</dbReference>
<dbReference type="InterPro" id="IPR036388">
    <property type="entry name" value="WH-like_DNA-bd_sf"/>
</dbReference>
<dbReference type="SUPFAM" id="SSF52172">
    <property type="entry name" value="CheY-like"/>
    <property type="match status" value="1"/>
</dbReference>
<feature type="modified residue" description="4-aspartylphosphate" evidence="6">
    <location>
        <position position="58"/>
    </location>
</feature>
<dbReference type="InterPro" id="IPR039420">
    <property type="entry name" value="WalR-like"/>
</dbReference>
<dbReference type="GO" id="GO:0006355">
    <property type="term" value="P:regulation of DNA-templated transcription"/>
    <property type="evidence" value="ECO:0007669"/>
    <property type="project" value="InterPro"/>
</dbReference>
<evidence type="ECO:0000259" key="8">
    <source>
        <dbReference type="PROSITE" id="PS50110"/>
    </source>
</evidence>
<feature type="domain" description="OmpR/PhoB-type" evidence="9">
    <location>
        <begin position="148"/>
        <end position="247"/>
    </location>
</feature>
<dbReference type="PROSITE" id="PS51755">
    <property type="entry name" value="OMPR_PHOB"/>
    <property type="match status" value="1"/>
</dbReference>
<organism evidence="10 11">
    <name type="scientific">Oceanospirillum multiglobuliferum</name>
    <dbReference type="NCBI Taxonomy" id="64969"/>
    <lineage>
        <taxon>Bacteria</taxon>
        <taxon>Pseudomonadati</taxon>
        <taxon>Pseudomonadota</taxon>
        <taxon>Gammaproteobacteria</taxon>
        <taxon>Oceanospirillales</taxon>
        <taxon>Oceanospirillaceae</taxon>
        <taxon>Oceanospirillum</taxon>
    </lineage>
</organism>
<evidence type="ECO:0000313" key="11">
    <source>
        <dbReference type="Proteomes" id="UP000191418"/>
    </source>
</evidence>
<dbReference type="CDD" id="cd00383">
    <property type="entry name" value="trans_reg_C"/>
    <property type="match status" value="1"/>
</dbReference>
<dbReference type="Proteomes" id="UP000191418">
    <property type="component" value="Unassembled WGS sequence"/>
</dbReference>
<gene>
    <name evidence="10" type="ORF">BTE48_00985</name>
</gene>
<dbReference type="AlphaFoldDB" id="A0A1V4TAV7"/>
<evidence type="ECO:0000256" key="3">
    <source>
        <dbReference type="ARBA" id="ARBA00023015"/>
    </source>
</evidence>
<evidence type="ECO:0000256" key="7">
    <source>
        <dbReference type="PROSITE-ProRule" id="PRU01091"/>
    </source>
</evidence>
<comment type="caution">
    <text evidence="10">The sequence shown here is derived from an EMBL/GenBank/DDBJ whole genome shotgun (WGS) entry which is preliminary data.</text>
</comment>
<dbReference type="Gene3D" id="1.10.10.10">
    <property type="entry name" value="Winged helix-like DNA-binding domain superfamily/Winged helix DNA-binding domain"/>
    <property type="match status" value="1"/>
</dbReference>
<dbReference type="GO" id="GO:0000976">
    <property type="term" value="F:transcription cis-regulatory region binding"/>
    <property type="evidence" value="ECO:0007669"/>
    <property type="project" value="TreeGrafter"/>
</dbReference>
<dbReference type="PANTHER" id="PTHR48111:SF47">
    <property type="entry name" value="TRANSCRIPTIONAL REGULATORY PROTEIN RSTA"/>
    <property type="match status" value="1"/>
</dbReference>
<accession>A0A1V4TAV7</accession>
<name>A0A1V4TAV7_9GAMM</name>
<keyword evidence="4 7" id="KW-0238">DNA-binding</keyword>